<sequence length="516" mass="56269">MLNTLIWLVPALPIFAALWIGIGYLAGFNRGEIGEQPTAQIAISATAISLILMLVLDASAIMAGNAPGQIALAPWLTTGSYQVLLSFTLDNLSLAMATLVALISLLMMRFSVNYMHREAGFQRFFMIMSLFSGAMLLIVTAGNAVFAFIGWELAGVSSYLLIGYAFDRPTATQNATRAFVTNRIGDAGFIMAIFLSFSYLGGIEWPLITSEAHDPDGIGAGLIAGGFLLAALAKSAQVPFSPWIARALEGPTPSSAIFYGALMVHAGVYLVVRLQPLFEQSPMAMAALIIFGLLTMLYGYFGSLVQTDVKSVLIFSVTTHVGLMFLLCGLGLFEVAVIYMVLHAVWRAWQFLTAPSMMHDMVRPTRPVPAWLAKRRAFYTACLQRFWLDNLADALFVRPTQGLARDAQRFDEKVVNQLAGLPGSANALSSLAEWENRKGVLVEGEIGRGSGVFGKIMEWIASGLHWFEEHLVLKSGGEGLLKLIRHIGAYLTQIEMLLSQPRYLILLIAITFIVII</sequence>
<feature type="transmembrane region" description="Helical" evidence="6">
    <location>
        <begin position="217"/>
        <end position="236"/>
    </location>
</feature>
<dbReference type="GO" id="GO:0015990">
    <property type="term" value="P:electron transport coupled proton transport"/>
    <property type="evidence" value="ECO:0007669"/>
    <property type="project" value="TreeGrafter"/>
</dbReference>
<evidence type="ECO:0000259" key="7">
    <source>
        <dbReference type="Pfam" id="PF00361"/>
    </source>
</evidence>
<evidence type="ECO:0000256" key="6">
    <source>
        <dbReference type="SAM" id="Phobius"/>
    </source>
</evidence>
<dbReference type="AlphaFoldDB" id="A0A1T2L0P3"/>
<dbReference type="PRINTS" id="PR01434">
    <property type="entry name" value="NADHDHGNASE5"/>
</dbReference>
<dbReference type="EMBL" id="MPRL01000078">
    <property type="protein sequence ID" value="OOZ38634.1"/>
    <property type="molecule type" value="Genomic_DNA"/>
</dbReference>
<dbReference type="RefSeq" id="WP_078484868.1">
    <property type="nucleotide sequence ID" value="NZ_MPRL01000078.1"/>
</dbReference>
<feature type="transmembrane region" description="Helical" evidence="6">
    <location>
        <begin position="92"/>
        <end position="112"/>
    </location>
</feature>
<comment type="caution">
    <text evidence="9">The sequence shown here is derived from an EMBL/GenBank/DDBJ whole genome shotgun (WGS) entry which is preliminary data.</text>
</comment>
<gene>
    <name evidence="9" type="ORF">BOW53_14830</name>
</gene>
<feature type="transmembrane region" description="Helical" evidence="6">
    <location>
        <begin position="38"/>
        <end position="56"/>
    </location>
</feature>
<evidence type="ECO:0000259" key="8">
    <source>
        <dbReference type="Pfam" id="PF00662"/>
    </source>
</evidence>
<feature type="transmembrane region" description="Helical" evidence="6">
    <location>
        <begin position="124"/>
        <end position="151"/>
    </location>
</feature>
<dbReference type="Pfam" id="PF00361">
    <property type="entry name" value="Proton_antipo_M"/>
    <property type="match status" value="1"/>
</dbReference>
<evidence type="ECO:0000256" key="5">
    <source>
        <dbReference type="RuleBase" id="RU000320"/>
    </source>
</evidence>
<dbReference type="InterPro" id="IPR001516">
    <property type="entry name" value="Proton_antipo_N"/>
</dbReference>
<evidence type="ECO:0000313" key="10">
    <source>
        <dbReference type="Proteomes" id="UP000191110"/>
    </source>
</evidence>
<dbReference type="GO" id="GO:0003954">
    <property type="term" value="F:NADH dehydrogenase activity"/>
    <property type="evidence" value="ECO:0007669"/>
    <property type="project" value="TreeGrafter"/>
</dbReference>
<protein>
    <recommendedName>
        <fullName evidence="11">NADH-quinone oxidoreductase subunit L</fullName>
    </recommendedName>
</protein>
<accession>A0A1T2L0P3</accession>
<evidence type="ECO:0008006" key="11">
    <source>
        <dbReference type="Google" id="ProtNLM"/>
    </source>
</evidence>
<name>A0A1T2L0P3_9GAMM</name>
<evidence type="ECO:0000256" key="1">
    <source>
        <dbReference type="ARBA" id="ARBA00004127"/>
    </source>
</evidence>
<evidence type="ECO:0000256" key="2">
    <source>
        <dbReference type="ARBA" id="ARBA00022692"/>
    </source>
</evidence>
<comment type="subcellular location">
    <subcellularLocation>
        <location evidence="1">Endomembrane system</location>
        <topology evidence="1">Multi-pass membrane protein</topology>
    </subcellularLocation>
    <subcellularLocation>
        <location evidence="5">Membrane</location>
        <topology evidence="5">Multi-pass membrane protein</topology>
    </subcellularLocation>
</comment>
<feature type="domain" description="NADH-Ubiquinone oxidoreductase (complex I) chain 5 N-terminal" evidence="8">
    <location>
        <begin position="75"/>
        <end position="125"/>
    </location>
</feature>
<keyword evidence="3 6" id="KW-1133">Transmembrane helix</keyword>
<evidence type="ECO:0000256" key="4">
    <source>
        <dbReference type="ARBA" id="ARBA00023136"/>
    </source>
</evidence>
<evidence type="ECO:0000313" key="9">
    <source>
        <dbReference type="EMBL" id="OOZ38634.1"/>
    </source>
</evidence>
<dbReference type="PANTHER" id="PTHR42829">
    <property type="entry name" value="NADH-UBIQUINONE OXIDOREDUCTASE CHAIN 5"/>
    <property type="match status" value="1"/>
</dbReference>
<proteinExistence type="predicted"/>
<dbReference type="GO" id="GO:0008137">
    <property type="term" value="F:NADH dehydrogenase (ubiquinone) activity"/>
    <property type="evidence" value="ECO:0007669"/>
    <property type="project" value="InterPro"/>
</dbReference>
<feature type="transmembrane region" description="Helical" evidence="6">
    <location>
        <begin position="187"/>
        <end position="205"/>
    </location>
</feature>
<keyword evidence="2 5" id="KW-0812">Transmembrane</keyword>
<feature type="transmembrane region" description="Helical" evidence="6">
    <location>
        <begin position="256"/>
        <end position="272"/>
    </location>
</feature>
<organism evidence="9 10">
    <name type="scientific">Solemya pervernicosa gill symbiont</name>
    <dbReference type="NCBI Taxonomy" id="642797"/>
    <lineage>
        <taxon>Bacteria</taxon>
        <taxon>Pseudomonadati</taxon>
        <taxon>Pseudomonadota</taxon>
        <taxon>Gammaproteobacteria</taxon>
        <taxon>sulfur-oxidizing symbionts</taxon>
    </lineage>
</organism>
<feature type="domain" description="NADH:quinone oxidoreductase/Mrp antiporter transmembrane" evidence="7">
    <location>
        <begin position="142"/>
        <end position="363"/>
    </location>
</feature>
<feature type="transmembrane region" description="Helical" evidence="6">
    <location>
        <begin position="284"/>
        <end position="301"/>
    </location>
</feature>
<keyword evidence="10" id="KW-1185">Reference proteome</keyword>
<dbReference type="Gene3D" id="1.20.5.2700">
    <property type="match status" value="1"/>
</dbReference>
<dbReference type="InterPro" id="IPR001750">
    <property type="entry name" value="ND/Mrp_TM"/>
</dbReference>
<dbReference type="Pfam" id="PF00662">
    <property type="entry name" value="Proton_antipo_N"/>
    <property type="match status" value="1"/>
</dbReference>
<dbReference type="GO" id="GO:0016020">
    <property type="term" value="C:membrane"/>
    <property type="evidence" value="ECO:0007669"/>
    <property type="project" value="UniProtKB-SubCell"/>
</dbReference>
<feature type="transmembrane region" description="Helical" evidence="6">
    <location>
        <begin position="6"/>
        <end position="26"/>
    </location>
</feature>
<reference evidence="9 10" key="1">
    <citation type="submission" date="2016-11" db="EMBL/GenBank/DDBJ databases">
        <title>Mixed transmission modes and dynamic genome evolution in an obligate animal-bacterial symbiosis.</title>
        <authorList>
            <person name="Russell S.L."/>
            <person name="Corbett-Detig R.B."/>
            <person name="Cavanaugh C.M."/>
        </authorList>
    </citation>
    <scope>NUCLEOTIDE SEQUENCE [LARGE SCALE GENOMIC DNA]</scope>
    <source>
        <strain evidence="9">Sveles-Q1</strain>
    </source>
</reference>
<dbReference type="GO" id="GO:0042773">
    <property type="term" value="P:ATP synthesis coupled electron transport"/>
    <property type="evidence" value="ECO:0007669"/>
    <property type="project" value="InterPro"/>
</dbReference>
<dbReference type="OrthoDB" id="9768329at2"/>
<keyword evidence="4 6" id="KW-0472">Membrane</keyword>
<dbReference type="GO" id="GO:0012505">
    <property type="term" value="C:endomembrane system"/>
    <property type="evidence" value="ECO:0007669"/>
    <property type="project" value="UniProtKB-SubCell"/>
</dbReference>
<evidence type="ECO:0000256" key="3">
    <source>
        <dbReference type="ARBA" id="ARBA00022989"/>
    </source>
</evidence>
<dbReference type="Proteomes" id="UP000191110">
    <property type="component" value="Unassembled WGS sequence"/>
</dbReference>
<dbReference type="PANTHER" id="PTHR42829:SF2">
    <property type="entry name" value="NADH-UBIQUINONE OXIDOREDUCTASE CHAIN 5"/>
    <property type="match status" value="1"/>
</dbReference>
<dbReference type="InterPro" id="IPR003945">
    <property type="entry name" value="NU5C-like"/>
</dbReference>
<feature type="transmembrane region" description="Helical" evidence="6">
    <location>
        <begin position="321"/>
        <end position="342"/>
    </location>
</feature>